<dbReference type="InterPro" id="IPR003609">
    <property type="entry name" value="Pan_app"/>
</dbReference>
<organism evidence="17 18">
    <name type="scientific">Linum tenue</name>
    <dbReference type="NCBI Taxonomy" id="586396"/>
    <lineage>
        <taxon>Eukaryota</taxon>
        <taxon>Viridiplantae</taxon>
        <taxon>Streptophyta</taxon>
        <taxon>Embryophyta</taxon>
        <taxon>Tracheophyta</taxon>
        <taxon>Spermatophyta</taxon>
        <taxon>Magnoliopsida</taxon>
        <taxon>eudicotyledons</taxon>
        <taxon>Gunneridae</taxon>
        <taxon>Pentapetalae</taxon>
        <taxon>rosids</taxon>
        <taxon>fabids</taxon>
        <taxon>Malpighiales</taxon>
        <taxon>Linaceae</taxon>
        <taxon>Linum</taxon>
    </lineage>
</organism>
<feature type="domain" description="Protein kinase" evidence="15">
    <location>
        <begin position="551"/>
        <end position="810"/>
    </location>
</feature>
<dbReference type="Pfam" id="PF00069">
    <property type="entry name" value="Pkinase"/>
    <property type="match status" value="1"/>
</dbReference>
<evidence type="ECO:0000256" key="5">
    <source>
        <dbReference type="ARBA" id="ARBA00022729"/>
    </source>
</evidence>
<sequence length="858" mass="96621">MSQAPQVYAFVSFRTKIYGFRSFNAREIHITNLAKHDQHQTKIKKKKKKKMISFVKFGDPVFFSFFLSFFLALYLCALFSNGETDTLTSGEEMKDGYHLDSRFGVFRLGFFTAQDDNRYLGIWYNIPDDQRYRRQSYLPYYYSSVKSEPSPVWVGNTNSGIRGKTGALVIASDGNLKIVNGSSGQIAAVNPPVQGVSGKTSAILLDSGNFILRELNPDGSVKRELWQSFDYPTDTLLPGMKLGANSQTGHVWSLKPWLGQTDFTFRLDQNGTTKNQLLILFKGRVYWRSGKWLDQIFPGFSFRNVSNNNNDGEERYVVVYSVQGGEGEDNDVAYPRITMTSDGSLIGQGATRLVGCDLESPGAECSGDAEMPTCGIPLYPNDRSLIAQGYQDLPPGSHVRAGQCRLNCSRNCTCLAYPRQSRDGSGCQMGIKLAYSPYSPTGVVPLALFLLLFLSYLGWKWRRQLGAIVIHLTRSVREYWKRCGSFFAMWKEYYVLLRLTKAIADAEQEILLQELGMAAEAKADLDSQENGNNNDFQLFSFEHIVSATGNFHADNKLGQGGFGPVYKGKLPSGLEVAIKRLSTSSRQGLVEFKNEVRFIAKLQHDNLVRLVGCCIENREKILVYEYLPNKSLDFSLFAPTDDNVLDWKKRFNIIQGIAQGLLYLHKYSRLKIVHRDLKASNILLDGEMNPKISDFGGYMSPEYAMEGVFSTKSDVFSFGVLLLEIVSGKRNNHFRGDREGPSSLLAWAWELWREGRGTELVDPAIGIDNINNNSVCQNEAVKCIQIGLLCVQENPRDRPSMVKVASMIYNNDSVQLPSPNRPAFYYRMSSLQEVAEIIEEQEEIWTPNQVTITEMNGR</sequence>
<dbReference type="FunFam" id="3.30.200.20:FF:000195">
    <property type="entry name" value="G-type lectin S-receptor-like serine/threonine-protein kinase"/>
    <property type="match status" value="1"/>
</dbReference>
<feature type="transmembrane region" description="Helical" evidence="14">
    <location>
        <begin position="54"/>
        <end position="75"/>
    </location>
</feature>
<evidence type="ECO:0000256" key="14">
    <source>
        <dbReference type="SAM" id="Phobius"/>
    </source>
</evidence>
<dbReference type="PIRSF" id="PIRSF000641">
    <property type="entry name" value="SRK"/>
    <property type="match status" value="1"/>
</dbReference>
<keyword evidence="6 13" id="KW-0547">Nucleotide-binding</keyword>
<dbReference type="CDD" id="cd00028">
    <property type="entry name" value="B_lectin"/>
    <property type="match status" value="1"/>
</dbReference>
<evidence type="ECO:0000256" key="7">
    <source>
        <dbReference type="ARBA" id="ARBA00022777"/>
    </source>
</evidence>
<evidence type="ECO:0000313" key="18">
    <source>
        <dbReference type="Proteomes" id="UP001154282"/>
    </source>
</evidence>
<evidence type="ECO:0000256" key="13">
    <source>
        <dbReference type="PIRNR" id="PIRNR000641"/>
    </source>
</evidence>
<gene>
    <name evidence="17" type="ORF">LITE_LOCUS19356</name>
</gene>
<evidence type="ECO:0000256" key="11">
    <source>
        <dbReference type="ARBA" id="ARBA00047899"/>
    </source>
</evidence>
<evidence type="ECO:0000256" key="10">
    <source>
        <dbReference type="ARBA" id="ARBA00023180"/>
    </source>
</evidence>
<evidence type="ECO:0000259" key="15">
    <source>
        <dbReference type="PROSITE" id="PS50011"/>
    </source>
</evidence>
<keyword evidence="2" id="KW-1003">Cell membrane</keyword>
<dbReference type="Gene3D" id="2.90.10.10">
    <property type="entry name" value="Bulb-type lectin domain"/>
    <property type="match status" value="1"/>
</dbReference>
<dbReference type="FunFam" id="1.10.510.10:FF:001023">
    <property type="entry name" value="Os07g0541700 protein"/>
    <property type="match status" value="1"/>
</dbReference>
<feature type="domain" description="Bulb-type lectin" evidence="16">
    <location>
        <begin position="84"/>
        <end position="225"/>
    </location>
</feature>
<dbReference type="AlphaFoldDB" id="A0AAV0KMU1"/>
<dbReference type="Gene3D" id="1.10.510.10">
    <property type="entry name" value="Transferase(Phosphotransferase) domain 1"/>
    <property type="match status" value="1"/>
</dbReference>
<dbReference type="GO" id="GO:0004674">
    <property type="term" value="F:protein serine/threonine kinase activity"/>
    <property type="evidence" value="ECO:0007669"/>
    <property type="project" value="UniProtKB-KW"/>
</dbReference>
<dbReference type="PROSITE" id="PS50011">
    <property type="entry name" value="PROTEIN_KINASE_DOM"/>
    <property type="match status" value="1"/>
</dbReference>
<dbReference type="SUPFAM" id="SSF56112">
    <property type="entry name" value="Protein kinase-like (PK-like)"/>
    <property type="match status" value="1"/>
</dbReference>
<keyword evidence="18" id="KW-1185">Reference proteome</keyword>
<name>A0AAV0KMU1_9ROSI</name>
<dbReference type="InterPro" id="IPR024171">
    <property type="entry name" value="SRK-like_kinase"/>
</dbReference>
<dbReference type="EC" id="2.7.11.1" evidence="13"/>
<dbReference type="GO" id="GO:0005886">
    <property type="term" value="C:plasma membrane"/>
    <property type="evidence" value="ECO:0007669"/>
    <property type="project" value="UniProtKB-SubCell"/>
</dbReference>
<keyword evidence="14" id="KW-0472">Membrane</keyword>
<dbReference type="CDD" id="cd14066">
    <property type="entry name" value="STKc_IRAK"/>
    <property type="match status" value="1"/>
</dbReference>
<dbReference type="EMBL" id="CAMGYJ010000005">
    <property type="protein sequence ID" value="CAI0423002.1"/>
    <property type="molecule type" value="Genomic_DNA"/>
</dbReference>
<dbReference type="InterPro" id="IPR036426">
    <property type="entry name" value="Bulb-type_lectin_dom_sf"/>
</dbReference>
<evidence type="ECO:0000256" key="8">
    <source>
        <dbReference type="ARBA" id="ARBA00022840"/>
    </source>
</evidence>
<comment type="similarity">
    <text evidence="13">Belongs to the protein kinase superfamily. Ser/Thr protein kinase family.</text>
</comment>
<dbReference type="Pfam" id="PF01453">
    <property type="entry name" value="B_lectin"/>
    <property type="match status" value="1"/>
</dbReference>
<comment type="catalytic activity">
    <reaction evidence="12 13">
        <text>L-seryl-[protein] + ATP = O-phospho-L-seryl-[protein] + ADP + H(+)</text>
        <dbReference type="Rhea" id="RHEA:17989"/>
        <dbReference type="Rhea" id="RHEA-COMP:9863"/>
        <dbReference type="Rhea" id="RHEA-COMP:11604"/>
        <dbReference type="ChEBI" id="CHEBI:15378"/>
        <dbReference type="ChEBI" id="CHEBI:29999"/>
        <dbReference type="ChEBI" id="CHEBI:30616"/>
        <dbReference type="ChEBI" id="CHEBI:83421"/>
        <dbReference type="ChEBI" id="CHEBI:456216"/>
        <dbReference type="EC" id="2.7.11.1"/>
    </reaction>
</comment>
<keyword evidence="14" id="KW-0812">Transmembrane</keyword>
<evidence type="ECO:0000256" key="12">
    <source>
        <dbReference type="ARBA" id="ARBA00048679"/>
    </source>
</evidence>
<keyword evidence="10" id="KW-0325">Glycoprotein</keyword>
<keyword evidence="14" id="KW-1133">Transmembrane helix</keyword>
<dbReference type="Pfam" id="PF08276">
    <property type="entry name" value="PAN_2"/>
    <property type="match status" value="1"/>
</dbReference>
<protein>
    <recommendedName>
        <fullName evidence="13">Receptor-like serine/threonine-protein kinase</fullName>
        <ecNumber evidence="13">2.7.11.1</ecNumber>
    </recommendedName>
</protein>
<dbReference type="PANTHER" id="PTHR27002:SF926">
    <property type="entry name" value="OS07G0535800 PROTEIN"/>
    <property type="match status" value="1"/>
</dbReference>
<keyword evidence="8 13" id="KW-0067">ATP-binding</keyword>
<dbReference type="InterPro" id="IPR011009">
    <property type="entry name" value="Kinase-like_dom_sf"/>
</dbReference>
<evidence type="ECO:0000256" key="1">
    <source>
        <dbReference type="ARBA" id="ARBA00004251"/>
    </source>
</evidence>
<evidence type="ECO:0000313" key="17">
    <source>
        <dbReference type="EMBL" id="CAI0423002.1"/>
    </source>
</evidence>
<keyword evidence="9" id="KW-1015">Disulfide bond</keyword>
<dbReference type="InterPro" id="IPR008271">
    <property type="entry name" value="Ser/Thr_kinase_AS"/>
</dbReference>
<dbReference type="InterPro" id="IPR000719">
    <property type="entry name" value="Prot_kinase_dom"/>
</dbReference>
<dbReference type="SUPFAM" id="SSF51110">
    <property type="entry name" value="alpha-D-mannose-specific plant lectins"/>
    <property type="match status" value="1"/>
</dbReference>
<dbReference type="SMART" id="SM00220">
    <property type="entry name" value="S_TKc"/>
    <property type="match status" value="1"/>
</dbReference>
<dbReference type="InterPro" id="IPR001480">
    <property type="entry name" value="Bulb-type_lectin_dom"/>
</dbReference>
<evidence type="ECO:0000256" key="9">
    <source>
        <dbReference type="ARBA" id="ARBA00023157"/>
    </source>
</evidence>
<evidence type="ECO:0000256" key="6">
    <source>
        <dbReference type="ARBA" id="ARBA00022741"/>
    </source>
</evidence>
<dbReference type="GO" id="GO:0005524">
    <property type="term" value="F:ATP binding"/>
    <property type="evidence" value="ECO:0007669"/>
    <property type="project" value="UniProtKB-KW"/>
</dbReference>
<accession>A0AAV0KMU1</accession>
<evidence type="ECO:0000256" key="4">
    <source>
        <dbReference type="ARBA" id="ARBA00022679"/>
    </source>
</evidence>
<keyword evidence="5" id="KW-0732">Signal</keyword>
<dbReference type="PROSITE" id="PS50927">
    <property type="entry name" value="BULB_LECTIN"/>
    <property type="match status" value="1"/>
</dbReference>
<dbReference type="SMART" id="SM00108">
    <property type="entry name" value="B_lectin"/>
    <property type="match status" value="1"/>
</dbReference>
<dbReference type="PROSITE" id="PS00108">
    <property type="entry name" value="PROTEIN_KINASE_ST"/>
    <property type="match status" value="1"/>
</dbReference>
<comment type="catalytic activity">
    <reaction evidence="11 13">
        <text>L-threonyl-[protein] + ATP = O-phospho-L-threonyl-[protein] + ADP + H(+)</text>
        <dbReference type="Rhea" id="RHEA:46608"/>
        <dbReference type="Rhea" id="RHEA-COMP:11060"/>
        <dbReference type="Rhea" id="RHEA-COMP:11605"/>
        <dbReference type="ChEBI" id="CHEBI:15378"/>
        <dbReference type="ChEBI" id="CHEBI:30013"/>
        <dbReference type="ChEBI" id="CHEBI:30616"/>
        <dbReference type="ChEBI" id="CHEBI:61977"/>
        <dbReference type="ChEBI" id="CHEBI:456216"/>
        <dbReference type="EC" id="2.7.11.1"/>
    </reaction>
</comment>
<evidence type="ECO:0000256" key="3">
    <source>
        <dbReference type="ARBA" id="ARBA00022527"/>
    </source>
</evidence>
<comment type="subcellular location">
    <subcellularLocation>
        <location evidence="1">Cell membrane</location>
        <topology evidence="1">Single-pass type I membrane protein</topology>
    </subcellularLocation>
</comment>
<keyword evidence="3 13" id="KW-0723">Serine/threonine-protein kinase</keyword>
<keyword evidence="4 13" id="KW-0808">Transferase</keyword>
<reference evidence="17" key="1">
    <citation type="submission" date="2022-08" db="EMBL/GenBank/DDBJ databases">
        <authorList>
            <person name="Gutierrez-Valencia J."/>
        </authorList>
    </citation>
    <scope>NUCLEOTIDE SEQUENCE</scope>
</reference>
<keyword evidence="7 13" id="KW-0418">Kinase</keyword>
<evidence type="ECO:0000259" key="16">
    <source>
        <dbReference type="PROSITE" id="PS50927"/>
    </source>
</evidence>
<evidence type="ECO:0000256" key="2">
    <source>
        <dbReference type="ARBA" id="ARBA00022475"/>
    </source>
</evidence>
<dbReference type="Proteomes" id="UP001154282">
    <property type="component" value="Unassembled WGS sequence"/>
</dbReference>
<proteinExistence type="inferred from homology"/>
<comment type="caution">
    <text evidence="17">The sequence shown here is derived from an EMBL/GenBank/DDBJ whole genome shotgun (WGS) entry which is preliminary data.</text>
</comment>
<dbReference type="PANTHER" id="PTHR27002">
    <property type="entry name" value="RECEPTOR-LIKE SERINE/THREONINE-PROTEIN KINASE SD1-8"/>
    <property type="match status" value="1"/>
</dbReference>
<dbReference type="Gene3D" id="3.30.200.20">
    <property type="entry name" value="Phosphorylase Kinase, domain 1"/>
    <property type="match status" value="1"/>
</dbReference>